<dbReference type="Proteomes" id="UP000886724">
    <property type="component" value="Unassembled WGS sequence"/>
</dbReference>
<dbReference type="AlphaFoldDB" id="A0A9D1XL30"/>
<reference evidence="3" key="1">
    <citation type="journal article" date="2021" name="PeerJ">
        <title>Extensive microbial diversity within the chicken gut microbiome revealed by metagenomics and culture.</title>
        <authorList>
            <person name="Gilroy R."/>
            <person name="Ravi A."/>
            <person name="Getino M."/>
            <person name="Pursley I."/>
            <person name="Horton D.L."/>
            <person name="Alikhan N.F."/>
            <person name="Baker D."/>
            <person name="Gharbi K."/>
            <person name="Hall N."/>
            <person name="Watson M."/>
            <person name="Adriaenssens E.M."/>
            <person name="Foster-Nyarko E."/>
            <person name="Jarju S."/>
            <person name="Secka A."/>
            <person name="Antonio M."/>
            <person name="Oren A."/>
            <person name="Chaudhuri R.R."/>
            <person name="La Ragione R."/>
            <person name="Hildebrand F."/>
            <person name="Pallen M.J."/>
        </authorList>
    </citation>
    <scope>NUCLEOTIDE SEQUENCE</scope>
    <source>
        <strain evidence="3">ChiGjej1B1-14440</strain>
    </source>
</reference>
<dbReference type="Pfam" id="PF02357">
    <property type="entry name" value="NusG"/>
    <property type="match status" value="1"/>
</dbReference>
<dbReference type="InterPro" id="IPR036735">
    <property type="entry name" value="NGN_dom_sf"/>
</dbReference>
<proteinExistence type="predicted"/>
<evidence type="ECO:0000313" key="4">
    <source>
        <dbReference type="Proteomes" id="UP000886724"/>
    </source>
</evidence>
<dbReference type="SUPFAM" id="SSF82679">
    <property type="entry name" value="N-utilization substance G protein NusG, N-terminal domain"/>
    <property type="match status" value="1"/>
</dbReference>
<protein>
    <submittedName>
        <fullName evidence="3">Antitermination protein NusG</fullName>
    </submittedName>
</protein>
<reference evidence="3" key="2">
    <citation type="submission" date="2021-04" db="EMBL/GenBank/DDBJ databases">
        <authorList>
            <person name="Gilroy R."/>
        </authorList>
    </citation>
    <scope>NUCLEOTIDE SEQUENCE</scope>
    <source>
        <strain evidence="3">ChiGjej1B1-14440</strain>
    </source>
</reference>
<sequence length="167" mass="19540">MYWYFLRYKSDSSENLINFFNSQQNTFAFIPKTEKWYSINGVKSWVVKNMYPDYVFVRCDLDEISFMRKYKEFLESVKNSVTLVNQGNSLSLQQSLSAIYDKLFNGEDTIRHSVGNIVNSKLIVDTGPIMGLEDYVIKINRHHRIAMLDFRLNNSVIKIPLEVVSKS</sequence>
<organism evidence="3 4">
    <name type="scientific">Candidatus Erysipelatoclostridium merdavium</name>
    <dbReference type="NCBI Taxonomy" id="2838566"/>
    <lineage>
        <taxon>Bacteria</taxon>
        <taxon>Bacillati</taxon>
        <taxon>Bacillota</taxon>
        <taxon>Erysipelotrichia</taxon>
        <taxon>Erysipelotrichales</taxon>
        <taxon>Erysipelotrichales incertae sedis</taxon>
    </lineage>
</organism>
<keyword evidence="1" id="KW-0804">Transcription</keyword>
<evidence type="ECO:0000259" key="2">
    <source>
        <dbReference type="Pfam" id="PF02357"/>
    </source>
</evidence>
<dbReference type="GO" id="GO:0006354">
    <property type="term" value="P:DNA-templated transcription elongation"/>
    <property type="evidence" value="ECO:0007669"/>
    <property type="project" value="InterPro"/>
</dbReference>
<dbReference type="InterPro" id="IPR006645">
    <property type="entry name" value="NGN-like_dom"/>
</dbReference>
<feature type="domain" description="NusG-like N-terminal" evidence="2">
    <location>
        <begin position="1"/>
        <end position="85"/>
    </location>
</feature>
<evidence type="ECO:0000256" key="1">
    <source>
        <dbReference type="ARBA" id="ARBA00023163"/>
    </source>
</evidence>
<accession>A0A9D1XL30</accession>
<gene>
    <name evidence="3" type="ORF">H9980_04240</name>
</gene>
<name>A0A9D1XL30_9FIRM</name>
<dbReference type="Gene3D" id="3.30.70.940">
    <property type="entry name" value="NusG, N-terminal domain"/>
    <property type="match status" value="1"/>
</dbReference>
<evidence type="ECO:0000313" key="3">
    <source>
        <dbReference type="EMBL" id="HIX81166.1"/>
    </source>
</evidence>
<comment type="caution">
    <text evidence="3">The sequence shown here is derived from an EMBL/GenBank/DDBJ whole genome shotgun (WGS) entry which is preliminary data.</text>
</comment>
<dbReference type="EMBL" id="DXET01000097">
    <property type="protein sequence ID" value="HIX81166.1"/>
    <property type="molecule type" value="Genomic_DNA"/>
</dbReference>